<dbReference type="AlphaFoldDB" id="A0A0E0JIY3"/>
<name>A0A0E0JIY3_ORYPU</name>
<dbReference type="EnsemblPlants" id="OPUNC01G16500.1">
    <property type="protein sequence ID" value="OPUNC01G16500.1"/>
    <property type="gene ID" value="OPUNC01G16500"/>
</dbReference>
<dbReference type="HOGENOM" id="CLU_2835600_0_0_1"/>
<accession>A0A0E0JIY3</accession>
<organism evidence="1">
    <name type="scientific">Oryza punctata</name>
    <name type="common">Red rice</name>
    <dbReference type="NCBI Taxonomy" id="4537"/>
    <lineage>
        <taxon>Eukaryota</taxon>
        <taxon>Viridiplantae</taxon>
        <taxon>Streptophyta</taxon>
        <taxon>Embryophyta</taxon>
        <taxon>Tracheophyta</taxon>
        <taxon>Spermatophyta</taxon>
        <taxon>Magnoliopsida</taxon>
        <taxon>Liliopsida</taxon>
        <taxon>Poales</taxon>
        <taxon>Poaceae</taxon>
        <taxon>BOP clade</taxon>
        <taxon>Oryzoideae</taxon>
        <taxon>Oryzeae</taxon>
        <taxon>Oryzinae</taxon>
        <taxon>Oryza</taxon>
    </lineage>
</organism>
<sequence>MISGPRRLLLLSTAAAVLQPEPVRLSQSANAAAKIRVAQAVMDTSFTSKDEAFGQERQPAAASCRL</sequence>
<evidence type="ECO:0000313" key="2">
    <source>
        <dbReference type="Proteomes" id="UP000026962"/>
    </source>
</evidence>
<reference evidence="1" key="2">
    <citation type="submission" date="2018-05" db="EMBL/GenBank/DDBJ databases">
        <title>OpunRS2 (Oryza punctata Reference Sequence Version 2).</title>
        <authorList>
            <person name="Zhang J."/>
            <person name="Kudrna D."/>
            <person name="Lee S."/>
            <person name="Talag J."/>
            <person name="Welchert J."/>
            <person name="Wing R.A."/>
        </authorList>
    </citation>
    <scope>NUCLEOTIDE SEQUENCE [LARGE SCALE GENOMIC DNA]</scope>
</reference>
<dbReference type="Gramene" id="OPUNC01G16500.1">
    <property type="protein sequence ID" value="OPUNC01G16500.1"/>
    <property type="gene ID" value="OPUNC01G16500"/>
</dbReference>
<evidence type="ECO:0000313" key="1">
    <source>
        <dbReference type="EnsemblPlants" id="OPUNC01G16500.1"/>
    </source>
</evidence>
<reference evidence="1" key="1">
    <citation type="submission" date="2015-04" db="UniProtKB">
        <authorList>
            <consortium name="EnsemblPlants"/>
        </authorList>
    </citation>
    <scope>IDENTIFICATION</scope>
</reference>
<proteinExistence type="predicted"/>
<protein>
    <submittedName>
        <fullName evidence="1">Uncharacterized protein</fullName>
    </submittedName>
</protein>
<keyword evidence="2" id="KW-1185">Reference proteome</keyword>
<dbReference type="Proteomes" id="UP000026962">
    <property type="component" value="Chromosome 1"/>
</dbReference>